<dbReference type="SUPFAM" id="SSF52266">
    <property type="entry name" value="SGNH hydrolase"/>
    <property type="match status" value="1"/>
</dbReference>
<dbReference type="InterPro" id="IPR036514">
    <property type="entry name" value="SGNH_hydro_sf"/>
</dbReference>
<dbReference type="PANTHER" id="PTHR37981:SF1">
    <property type="entry name" value="SGNH HYDROLASE-TYPE ESTERASE DOMAIN-CONTAINING PROTEIN"/>
    <property type="match status" value="1"/>
</dbReference>
<feature type="signal peptide" evidence="1">
    <location>
        <begin position="1"/>
        <end position="35"/>
    </location>
</feature>
<evidence type="ECO:0000259" key="2">
    <source>
        <dbReference type="Pfam" id="PF13472"/>
    </source>
</evidence>
<dbReference type="RefSeq" id="WP_026419111.1">
    <property type="nucleotide sequence ID" value="NZ_AUBJ02000001.1"/>
</dbReference>
<accession>A0ABT1JNS0</accession>
<dbReference type="Proteomes" id="UP000791080">
    <property type="component" value="Unassembled WGS sequence"/>
</dbReference>
<name>A0ABT1JNS0_ACTCY</name>
<reference evidence="3 4" key="1">
    <citation type="submission" date="2022-06" db="EMBL/GenBank/DDBJ databases">
        <title>Genomic Encyclopedia of Type Strains, Phase I: the one thousand microbial genomes (KMG-I) project.</title>
        <authorList>
            <person name="Kyrpides N."/>
        </authorList>
    </citation>
    <scope>NUCLEOTIDE SEQUENCE [LARGE SCALE GENOMIC DNA]</scope>
    <source>
        <strain evidence="3 4">DSM 43889</strain>
    </source>
</reference>
<evidence type="ECO:0000313" key="3">
    <source>
        <dbReference type="EMBL" id="MCP2333778.1"/>
    </source>
</evidence>
<keyword evidence="1" id="KW-0732">Signal</keyword>
<evidence type="ECO:0000313" key="4">
    <source>
        <dbReference type="Proteomes" id="UP000791080"/>
    </source>
</evidence>
<dbReference type="EMBL" id="AUBJ02000001">
    <property type="protein sequence ID" value="MCP2333778.1"/>
    <property type="molecule type" value="Genomic_DNA"/>
</dbReference>
<dbReference type="PANTHER" id="PTHR37981">
    <property type="entry name" value="LIPASE 2"/>
    <property type="match status" value="1"/>
</dbReference>
<gene>
    <name evidence="3" type="ORF">G443_004048</name>
</gene>
<evidence type="ECO:0000256" key="1">
    <source>
        <dbReference type="SAM" id="SignalP"/>
    </source>
</evidence>
<comment type="caution">
    <text evidence="3">The sequence shown here is derived from an EMBL/GenBank/DDBJ whole genome shotgun (WGS) entry which is preliminary data.</text>
</comment>
<sequence>MTRFFRSPPRGVRTPLAVALSILFSGVLLAPAASAETPDLVRDDRSHHHYVALGDSFTAGPLIPYPQLNPLGCFRSTRNYPAVLRASLDVNSFTDASCSGATTVDLHEPQNVLAGRNAPQLDALRPDTDLVTLQIGGNDIGFSDIVLTCATRSVTAPTGNPCERHYTGGGGNELLDRIEDTAPLIDRALDEITHRSPSATVLVVGYQTIVPATGGCFPRVPIARGDTAFLDGVHQALNAMLASAADRAGAVFVDTYGASQGHDWCQPKGVKWVEGVLPTSPAFPVHPNELGMAAVADMIEAELSTRTTIPALD</sequence>
<dbReference type="Pfam" id="PF13472">
    <property type="entry name" value="Lipase_GDSL_2"/>
    <property type="match status" value="1"/>
</dbReference>
<keyword evidence="4" id="KW-1185">Reference proteome</keyword>
<dbReference type="InterPro" id="IPR013830">
    <property type="entry name" value="SGNH_hydro"/>
</dbReference>
<protein>
    <submittedName>
        <fullName evidence="3">Lysophospholipase L1</fullName>
    </submittedName>
</protein>
<dbReference type="Gene3D" id="3.40.50.1110">
    <property type="entry name" value="SGNH hydrolase"/>
    <property type="match status" value="1"/>
</dbReference>
<feature type="chain" id="PRO_5047410957" evidence="1">
    <location>
        <begin position="36"/>
        <end position="313"/>
    </location>
</feature>
<organism evidence="3 4">
    <name type="scientific">Actinoalloteichus caeruleus DSM 43889</name>
    <dbReference type="NCBI Taxonomy" id="1120930"/>
    <lineage>
        <taxon>Bacteria</taxon>
        <taxon>Bacillati</taxon>
        <taxon>Actinomycetota</taxon>
        <taxon>Actinomycetes</taxon>
        <taxon>Pseudonocardiales</taxon>
        <taxon>Pseudonocardiaceae</taxon>
        <taxon>Actinoalloteichus</taxon>
        <taxon>Actinoalloteichus cyanogriseus</taxon>
    </lineage>
</organism>
<dbReference type="InterPro" id="IPR037460">
    <property type="entry name" value="SEST-like"/>
</dbReference>
<proteinExistence type="predicted"/>
<dbReference type="CDD" id="cd01823">
    <property type="entry name" value="SEST_like"/>
    <property type="match status" value="1"/>
</dbReference>
<feature type="domain" description="SGNH hydrolase-type esterase" evidence="2">
    <location>
        <begin position="52"/>
        <end position="294"/>
    </location>
</feature>